<name>A0A2T0YRZ7_9MICC</name>
<reference evidence="1 2" key="1">
    <citation type="submission" date="2018-03" db="EMBL/GenBank/DDBJ databases">
        <title>Comparative analysis of microorganisms from saline springs in Andes Mountain Range, Colombia.</title>
        <authorList>
            <person name="Rubin E."/>
        </authorList>
    </citation>
    <scope>NUCLEOTIDE SEQUENCE [LARGE SCALE GENOMIC DNA]</scope>
    <source>
        <strain evidence="1 2">CG 35</strain>
    </source>
</reference>
<dbReference type="EMBL" id="PVTY01000002">
    <property type="protein sequence ID" value="PRZ18445.1"/>
    <property type="molecule type" value="Genomic_DNA"/>
</dbReference>
<accession>A0A2T0YRZ7</accession>
<evidence type="ECO:0000313" key="2">
    <source>
        <dbReference type="Proteomes" id="UP000238217"/>
    </source>
</evidence>
<sequence>MPTQCAGMQNGRDNQQYSLQDGFALDNLPCEDLAAPQSAAVSPGSVPVRR</sequence>
<dbReference type="AlphaFoldDB" id="A0A2T0YRZ7"/>
<dbReference type="Proteomes" id="UP000238217">
    <property type="component" value="Unassembled WGS sequence"/>
</dbReference>
<keyword evidence="2" id="KW-1185">Reference proteome</keyword>
<evidence type="ECO:0000313" key="1">
    <source>
        <dbReference type="EMBL" id="PRZ18445.1"/>
    </source>
</evidence>
<protein>
    <submittedName>
        <fullName evidence="1">Uncharacterized protein</fullName>
    </submittedName>
</protein>
<organism evidence="1 2">
    <name type="scientific">Nesterenkonia sandarakina</name>
    <dbReference type="NCBI Taxonomy" id="272918"/>
    <lineage>
        <taxon>Bacteria</taxon>
        <taxon>Bacillati</taxon>
        <taxon>Actinomycetota</taxon>
        <taxon>Actinomycetes</taxon>
        <taxon>Micrococcales</taxon>
        <taxon>Micrococcaceae</taxon>
        <taxon>Nesterenkonia</taxon>
    </lineage>
</organism>
<gene>
    <name evidence="1" type="ORF">BCL67_102108</name>
</gene>
<comment type="caution">
    <text evidence="1">The sequence shown here is derived from an EMBL/GenBank/DDBJ whole genome shotgun (WGS) entry which is preliminary data.</text>
</comment>
<proteinExistence type="predicted"/>